<evidence type="ECO:0000313" key="2">
    <source>
        <dbReference type="Proteomes" id="UP000305067"/>
    </source>
</evidence>
<gene>
    <name evidence="1" type="ORF">BDV98DRAFT_338795</name>
</gene>
<protein>
    <submittedName>
        <fullName evidence="1">Uncharacterized protein</fullName>
    </submittedName>
</protein>
<organism evidence="1 2">
    <name type="scientific">Pterulicium gracile</name>
    <dbReference type="NCBI Taxonomy" id="1884261"/>
    <lineage>
        <taxon>Eukaryota</taxon>
        <taxon>Fungi</taxon>
        <taxon>Dikarya</taxon>
        <taxon>Basidiomycota</taxon>
        <taxon>Agaricomycotina</taxon>
        <taxon>Agaricomycetes</taxon>
        <taxon>Agaricomycetidae</taxon>
        <taxon>Agaricales</taxon>
        <taxon>Pleurotineae</taxon>
        <taxon>Pterulaceae</taxon>
        <taxon>Pterulicium</taxon>
    </lineage>
</organism>
<evidence type="ECO:0000313" key="1">
    <source>
        <dbReference type="EMBL" id="TFK96214.1"/>
    </source>
</evidence>
<name>A0A5C3Q289_9AGAR</name>
<accession>A0A5C3Q289</accession>
<sequence>MGLPTTLTTYVVPERSDNSTHRPHPSLFPLHRFRLRSWPSTPTPPGLITPDAATRFLRHCSTTVLAYPWWYNLDPSSGHQYRFQQCLYASLLAERCMTRGSSGVTTPITQPTGLTRACSPFISHSPWAYYARRSNMLSVRVLRRKKAPYLTKPHVLCRLGYLIAHGGLDRRHLLEMFGVNTVLF</sequence>
<dbReference type="EMBL" id="ML178865">
    <property type="protein sequence ID" value="TFK96214.1"/>
    <property type="molecule type" value="Genomic_DNA"/>
</dbReference>
<dbReference type="Proteomes" id="UP000305067">
    <property type="component" value="Unassembled WGS sequence"/>
</dbReference>
<reference evidence="1 2" key="1">
    <citation type="journal article" date="2019" name="Nat. Ecol. Evol.">
        <title>Megaphylogeny resolves global patterns of mushroom evolution.</title>
        <authorList>
            <person name="Varga T."/>
            <person name="Krizsan K."/>
            <person name="Foldi C."/>
            <person name="Dima B."/>
            <person name="Sanchez-Garcia M."/>
            <person name="Sanchez-Ramirez S."/>
            <person name="Szollosi G.J."/>
            <person name="Szarkandi J.G."/>
            <person name="Papp V."/>
            <person name="Albert L."/>
            <person name="Andreopoulos W."/>
            <person name="Angelini C."/>
            <person name="Antonin V."/>
            <person name="Barry K.W."/>
            <person name="Bougher N.L."/>
            <person name="Buchanan P."/>
            <person name="Buyck B."/>
            <person name="Bense V."/>
            <person name="Catcheside P."/>
            <person name="Chovatia M."/>
            <person name="Cooper J."/>
            <person name="Damon W."/>
            <person name="Desjardin D."/>
            <person name="Finy P."/>
            <person name="Geml J."/>
            <person name="Haridas S."/>
            <person name="Hughes K."/>
            <person name="Justo A."/>
            <person name="Karasinski D."/>
            <person name="Kautmanova I."/>
            <person name="Kiss B."/>
            <person name="Kocsube S."/>
            <person name="Kotiranta H."/>
            <person name="LaButti K.M."/>
            <person name="Lechner B.E."/>
            <person name="Liimatainen K."/>
            <person name="Lipzen A."/>
            <person name="Lukacs Z."/>
            <person name="Mihaltcheva S."/>
            <person name="Morgado L.N."/>
            <person name="Niskanen T."/>
            <person name="Noordeloos M.E."/>
            <person name="Ohm R.A."/>
            <person name="Ortiz-Santana B."/>
            <person name="Ovrebo C."/>
            <person name="Racz N."/>
            <person name="Riley R."/>
            <person name="Savchenko A."/>
            <person name="Shiryaev A."/>
            <person name="Soop K."/>
            <person name="Spirin V."/>
            <person name="Szebenyi C."/>
            <person name="Tomsovsky M."/>
            <person name="Tulloss R.E."/>
            <person name="Uehling J."/>
            <person name="Grigoriev I.V."/>
            <person name="Vagvolgyi C."/>
            <person name="Papp T."/>
            <person name="Martin F.M."/>
            <person name="Miettinen O."/>
            <person name="Hibbett D.S."/>
            <person name="Nagy L.G."/>
        </authorList>
    </citation>
    <scope>NUCLEOTIDE SEQUENCE [LARGE SCALE GENOMIC DNA]</scope>
    <source>
        <strain evidence="1 2">CBS 309.79</strain>
    </source>
</reference>
<dbReference type="AlphaFoldDB" id="A0A5C3Q289"/>
<proteinExistence type="predicted"/>
<keyword evidence="2" id="KW-1185">Reference proteome</keyword>